<evidence type="ECO:0000256" key="4">
    <source>
        <dbReference type="PROSITE-ProRule" id="PRU00335"/>
    </source>
</evidence>
<evidence type="ECO:0000313" key="6">
    <source>
        <dbReference type="EMBL" id="GAA2347791.1"/>
    </source>
</evidence>
<comment type="caution">
    <text evidence="6">The sequence shown here is derived from an EMBL/GenBank/DDBJ whole genome shotgun (WGS) entry which is preliminary data.</text>
</comment>
<reference evidence="6 7" key="1">
    <citation type="journal article" date="2019" name="Int. J. Syst. Evol. Microbiol.">
        <title>The Global Catalogue of Microorganisms (GCM) 10K type strain sequencing project: providing services to taxonomists for standard genome sequencing and annotation.</title>
        <authorList>
            <consortium name="The Broad Institute Genomics Platform"/>
            <consortium name="The Broad Institute Genome Sequencing Center for Infectious Disease"/>
            <person name="Wu L."/>
            <person name="Ma J."/>
        </authorList>
    </citation>
    <scope>NUCLEOTIDE SEQUENCE [LARGE SCALE GENOMIC DNA]</scope>
    <source>
        <strain evidence="6 7">JCM 16221</strain>
    </source>
</reference>
<dbReference type="PRINTS" id="PR00455">
    <property type="entry name" value="HTHTETR"/>
</dbReference>
<protein>
    <submittedName>
        <fullName evidence="6">TetR/AcrR family transcriptional regulator</fullName>
    </submittedName>
</protein>
<keyword evidence="7" id="KW-1185">Reference proteome</keyword>
<dbReference type="PANTHER" id="PTHR30055">
    <property type="entry name" value="HTH-TYPE TRANSCRIPTIONAL REGULATOR RUTR"/>
    <property type="match status" value="1"/>
</dbReference>
<dbReference type="PROSITE" id="PS01081">
    <property type="entry name" value="HTH_TETR_1"/>
    <property type="match status" value="1"/>
</dbReference>
<dbReference type="SUPFAM" id="SSF46689">
    <property type="entry name" value="Homeodomain-like"/>
    <property type="match status" value="1"/>
</dbReference>
<organism evidence="6 7">
    <name type="scientific">Saccharopolyspora halophila</name>
    <dbReference type="NCBI Taxonomy" id="405551"/>
    <lineage>
        <taxon>Bacteria</taxon>
        <taxon>Bacillati</taxon>
        <taxon>Actinomycetota</taxon>
        <taxon>Actinomycetes</taxon>
        <taxon>Pseudonocardiales</taxon>
        <taxon>Pseudonocardiaceae</taxon>
        <taxon>Saccharopolyspora</taxon>
    </lineage>
</organism>
<evidence type="ECO:0000313" key="7">
    <source>
        <dbReference type="Proteomes" id="UP001501218"/>
    </source>
</evidence>
<sequence>MPRTRVDTRSEIRQVAAELFARQGYEKTSLREVAEQLGITKAALYYHFPSKSDLMRGIVQPFIDDIEVLLAEREAEPLDPARFLADYFDIVLNHRGVFELIIRDAGALVQLNIIEQLLAWRQRVYALLVGADANPARIARATVAIGGLQDCAMSESPAEEFREAALAAARAALDS</sequence>
<evidence type="ECO:0000256" key="1">
    <source>
        <dbReference type="ARBA" id="ARBA00023015"/>
    </source>
</evidence>
<dbReference type="RefSeq" id="WP_344130918.1">
    <property type="nucleotide sequence ID" value="NZ_BAAARA010000008.1"/>
</dbReference>
<dbReference type="Proteomes" id="UP001501218">
    <property type="component" value="Unassembled WGS sequence"/>
</dbReference>
<proteinExistence type="predicted"/>
<accession>A0ABN3GD21</accession>
<keyword evidence="2 4" id="KW-0238">DNA-binding</keyword>
<evidence type="ECO:0000259" key="5">
    <source>
        <dbReference type="PROSITE" id="PS50977"/>
    </source>
</evidence>
<name>A0ABN3GD21_9PSEU</name>
<keyword evidence="3" id="KW-0804">Transcription</keyword>
<dbReference type="InterPro" id="IPR023772">
    <property type="entry name" value="DNA-bd_HTH_TetR-type_CS"/>
</dbReference>
<dbReference type="InterPro" id="IPR050109">
    <property type="entry name" value="HTH-type_TetR-like_transc_reg"/>
</dbReference>
<feature type="DNA-binding region" description="H-T-H motif" evidence="4">
    <location>
        <begin position="29"/>
        <end position="48"/>
    </location>
</feature>
<dbReference type="Gene3D" id="1.10.357.10">
    <property type="entry name" value="Tetracycline Repressor, domain 2"/>
    <property type="match status" value="1"/>
</dbReference>
<dbReference type="EMBL" id="BAAARA010000008">
    <property type="protein sequence ID" value="GAA2347791.1"/>
    <property type="molecule type" value="Genomic_DNA"/>
</dbReference>
<evidence type="ECO:0000256" key="3">
    <source>
        <dbReference type="ARBA" id="ARBA00023163"/>
    </source>
</evidence>
<keyword evidence="1" id="KW-0805">Transcription regulation</keyword>
<dbReference type="InterPro" id="IPR009057">
    <property type="entry name" value="Homeodomain-like_sf"/>
</dbReference>
<dbReference type="PANTHER" id="PTHR30055:SF234">
    <property type="entry name" value="HTH-TYPE TRANSCRIPTIONAL REGULATOR BETI"/>
    <property type="match status" value="1"/>
</dbReference>
<dbReference type="InterPro" id="IPR001647">
    <property type="entry name" value="HTH_TetR"/>
</dbReference>
<dbReference type="PROSITE" id="PS50977">
    <property type="entry name" value="HTH_TETR_2"/>
    <property type="match status" value="1"/>
</dbReference>
<gene>
    <name evidence="6" type="ORF">GCM10009854_26210</name>
</gene>
<evidence type="ECO:0000256" key="2">
    <source>
        <dbReference type="ARBA" id="ARBA00023125"/>
    </source>
</evidence>
<feature type="domain" description="HTH tetR-type" evidence="5">
    <location>
        <begin position="6"/>
        <end position="66"/>
    </location>
</feature>
<dbReference type="Pfam" id="PF00440">
    <property type="entry name" value="TetR_N"/>
    <property type="match status" value="1"/>
</dbReference>